<organism evidence="1 2">
    <name type="scientific">Trichonephila clavipes</name>
    <name type="common">Golden silk orbweaver</name>
    <name type="synonym">Nephila clavipes</name>
    <dbReference type="NCBI Taxonomy" id="2585209"/>
    <lineage>
        <taxon>Eukaryota</taxon>
        <taxon>Metazoa</taxon>
        <taxon>Ecdysozoa</taxon>
        <taxon>Arthropoda</taxon>
        <taxon>Chelicerata</taxon>
        <taxon>Arachnida</taxon>
        <taxon>Araneae</taxon>
        <taxon>Araneomorphae</taxon>
        <taxon>Entelegynae</taxon>
        <taxon>Araneoidea</taxon>
        <taxon>Nephilidae</taxon>
        <taxon>Trichonephila</taxon>
    </lineage>
</organism>
<keyword evidence="2" id="KW-1185">Reference proteome</keyword>
<evidence type="ECO:0000313" key="2">
    <source>
        <dbReference type="Proteomes" id="UP000887159"/>
    </source>
</evidence>
<accession>A0A8X6S2A0</accession>
<dbReference type="AlphaFoldDB" id="A0A8X6S2A0"/>
<dbReference type="Proteomes" id="UP000887159">
    <property type="component" value="Unassembled WGS sequence"/>
</dbReference>
<name>A0A8X6S2A0_TRICX</name>
<protein>
    <submittedName>
        <fullName evidence="1">Uncharacterized protein</fullName>
    </submittedName>
</protein>
<dbReference type="EMBL" id="BMAU01021236">
    <property type="protein sequence ID" value="GFY03255.1"/>
    <property type="molecule type" value="Genomic_DNA"/>
</dbReference>
<reference evidence="1" key="1">
    <citation type="submission" date="2020-08" db="EMBL/GenBank/DDBJ databases">
        <title>Multicomponent nature underlies the extraordinary mechanical properties of spider dragline silk.</title>
        <authorList>
            <person name="Kono N."/>
            <person name="Nakamura H."/>
            <person name="Mori M."/>
            <person name="Yoshida Y."/>
            <person name="Ohtoshi R."/>
            <person name="Malay A.D."/>
            <person name="Moran D.A.P."/>
            <person name="Tomita M."/>
            <person name="Numata K."/>
            <person name="Arakawa K."/>
        </authorList>
    </citation>
    <scope>NUCLEOTIDE SEQUENCE</scope>
</reference>
<proteinExistence type="predicted"/>
<gene>
    <name evidence="1" type="ORF">TNCV_1172151</name>
</gene>
<comment type="caution">
    <text evidence="1">The sequence shown here is derived from an EMBL/GenBank/DDBJ whole genome shotgun (WGS) entry which is preliminary data.</text>
</comment>
<evidence type="ECO:0000313" key="1">
    <source>
        <dbReference type="EMBL" id="GFY03255.1"/>
    </source>
</evidence>
<sequence>MIQDYKPSSRRLSFLPPRFFRHRFPFFSPSDPSLLYRCQVLLSISCVSFDLLPGAGSRSLQLCCVVDEGTKGRRLGIDLVSEADCQAAETVKRGTSPWKPLRCETVRCLGETGFSLSANGAVFPQVLPSACQVMIRSMFLQWFLLFEDN</sequence>